<gene>
    <name evidence="2" type="ORF">NZD89_02965</name>
    <name evidence="3" type="ORF">NZD89_03070</name>
</gene>
<evidence type="ECO:0000313" key="3">
    <source>
        <dbReference type="EMBL" id="WAH42490.1"/>
    </source>
</evidence>
<keyword evidence="1" id="KW-0732">Signal</keyword>
<dbReference type="RefSeq" id="WP_268006355.1">
    <property type="nucleotide sequence ID" value="NZ_BSUT01000001.1"/>
</dbReference>
<keyword evidence="4" id="KW-1185">Reference proteome</keyword>
<dbReference type="Proteomes" id="UP001164761">
    <property type="component" value="Chromosome"/>
</dbReference>
<proteinExistence type="predicted"/>
<dbReference type="EMBL" id="CP104067">
    <property type="protein sequence ID" value="WAH42490.1"/>
    <property type="molecule type" value="Genomic_DNA"/>
</dbReference>
<evidence type="ECO:0000313" key="2">
    <source>
        <dbReference type="EMBL" id="WAH42473.1"/>
    </source>
</evidence>
<organism evidence="2 4">
    <name type="scientific">Alicyclobacillus fastidiosus</name>
    <dbReference type="NCBI Taxonomy" id="392011"/>
    <lineage>
        <taxon>Bacteria</taxon>
        <taxon>Bacillati</taxon>
        <taxon>Bacillota</taxon>
        <taxon>Bacilli</taxon>
        <taxon>Bacillales</taxon>
        <taxon>Alicyclobacillaceae</taxon>
        <taxon>Alicyclobacillus</taxon>
    </lineage>
</organism>
<reference evidence="2" key="1">
    <citation type="submission" date="2022-08" db="EMBL/GenBank/DDBJ databases">
        <title>Alicyclobacillus fastidiosus DSM 17978, complete genome.</title>
        <authorList>
            <person name="Wang Q."/>
            <person name="Cai R."/>
            <person name="Wang Z."/>
        </authorList>
    </citation>
    <scope>NUCLEOTIDE SEQUENCE</scope>
    <source>
        <strain evidence="2">DSM 17978</strain>
    </source>
</reference>
<dbReference type="EMBL" id="CP104067">
    <property type="protein sequence ID" value="WAH42473.1"/>
    <property type="molecule type" value="Genomic_DNA"/>
</dbReference>
<evidence type="ECO:0000256" key="1">
    <source>
        <dbReference type="SAM" id="SignalP"/>
    </source>
</evidence>
<accession>A0ABY6ZHU2</accession>
<sequence>MNKVLGKVIVGFTASATVATMGLTSAFAATTSFDSQYQTNLTKEQSLLAQVPSSSSNTTVTDLLSTVQSINTQVSALYSAEQALSNAKTSIPQVHTVSDTVKKLQLKREQLLKQANTDWDLVGRYEHHSHEKNLLQKAVAEHNGIEKQLQEVNRQITACNTDNGWNTESYNGGLEALQDSILKLQSSAIHYTEEAINLEKSTAPTTTTTSTSNNVTVTSIN</sequence>
<feature type="chain" id="PRO_5045034224" evidence="1">
    <location>
        <begin position="29"/>
        <end position="221"/>
    </location>
</feature>
<feature type="signal peptide" evidence="1">
    <location>
        <begin position="1"/>
        <end position="28"/>
    </location>
</feature>
<name>A0ABY6ZHU2_9BACL</name>
<protein>
    <submittedName>
        <fullName evidence="2">Uncharacterized protein</fullName>
    </submittedName>
</protein>
<evidence type="ECO:0000313" key="4">
    <source>
        <dbReference type="Proteomes" id="UP001164761"/>
    </source>
</evidence>